<dbReference type="PANTHER" id="PTHR13587">
    <property type="entry name" value="INTEGRATOR COMPLEX SUBUNIT 3"/>
    <property type="match status" value="1"/>
</dbReference>
<evidence type="ECO:0000259" key="1">
    <source>
        <dbReference type="Pfam" id="PF10189"/>
    </source>
</evidence>
<keyword evidence="3" id="KW-1185">Reference proteome</keyword>
<evidence type="ECO:0000313" key="3">
    <source>
        <dbReference type="Proteomes" id="UP000230750"/>
    </source>
</evidence>
<dbReference type="OrthoDB" id="2021145at2759"/>
<dbReference type="Pfam" id="PF10189">
    <property type="entry name" value="Ints3_N"/>
    <property type="match status" value="1"/>
</dbReference>
<evidence type="ECO:0000313" key="2">
    <source>
        <dbReference type="EMBL" id="PIK34510.1"/>
    </source>
</evidence>
<dbReference type="PANTHER" id="PTHR13587:SF7">
    <property type="entry name" value="INTEGRATOR COMPLEX SUBUNIT 3"/>
    <property type="match status" value="1"/>
</dbReference>
<accession>A0A2G8JFJ5</accession>
<sequence length="160" mass="18245">MEDVKKSKLYTPSLLETKDEVEEKMESGFEAYSKIINGLSEREAHDALTATVSRNMQQYEEITMGLMYVILTDPALASKAYRDLTFISRDGLALVWNRFSQMINERFAKMSDTTRKQVLWFAKEMVKNSVSGVDNVISATVKQVAGLTFSREKPVFPTKR</sequence>
<name>A0A2G8JFJ5_STIJA</name>
<dbReference type="Proteomes" id="UP000230750">
    <property type="component" value="Unassembled WGS sequence"/>
</dbReference>
<reference evidence="2 3" key="1">
    <citation type="journal article" date="2017" name="PLoS Biol.">
        <title>The sea cucumber genome provides insights into morphological evolution and visceral regeneration.</title>
        <authorList>
            <person name="Zhang X."/>
            <person name="Sun L."/>
            <person name="Yuan J."/>
            <person name="Sun Y."/>
            <person name="Gao Y."/>
            <person name="Zhang L."/>
            <person name="Li S."/>
            <person name="Dai H."/>
            <person name="Hamel J.F."/>
            <person name="Liu C."/>
            <person name="Yu Y."/>
            <person name="Liu S."/>
            <person name="Lin W."/>
            <person name="Guo K."/>
            <person name="Jin S."/>
            <person name="Xu P."/>
            <person name="Storey K.B."/>
            <person name="Huan P."/>
            <person name="Zhang T."/>
            <person name="Zhou Y."/>
            <person name="Zhang J."/>
            <person name="Lin C."/>
            <person name="Li X."/>
            <person name="Xing L."/>
            <person name="Huo D."/>
            <person name="Sun M."/>
            <person name="Wang L."/>
            <person name="Mercier A."/>
            <person name="Li F."/>
            <person name="Yang H."/>
            <person name="Xiang J."/>
        </authorList>
    </citation>
    <scope>NUCLEOTIDE SEQUENCE [LARGE SCALE GENOMIC DNA]</scope>
    <source>
        <strain evidence="2">Shaxun</strain>
        <tissue evidence="2">Muscle</tissue>
    </source>
</reference>
<protein>
    <submittedName>
        <fullName evidence="2">Putative integrator complex subunit 3</fullName>
    </submittedName>
</protein>
<dbReference type="EMBL" id="MRZV01002151">
    <property type="protein sequence ID" value="PIK34510.1"/>
    <property type="molecule type" value="Genomic_DNA"/>
</dbReference>
<dbReference type="STRING" id="307972.A0A2G8JFJ5"/>
<proteinExistence type="predicted"/>
<organism evidence="2 3">
    <name type="scientific">Stichopus japonicus</name>
    <name type="common">Sea cucumber</name>
    <dbReference type="NCBI Taxonomy" id="307972"/>
    <lineage>
        <taxon>Eukaryota</taxon>
        <taxon>Metazoa</taxon>
        <taxon>Echinodermata</taxon>
        <taxon>Eleutherozoa</taxon>
        <taxon>Echinozoa</taxon>
        <taxon>Holothuroidea</taxon>
        <taxon>Aspidochirotacea</taxon>
        <taxon>Aspidochirotida</taxon>
        <taxon>Stichopodidae</taxon>
        <taxon>Apostichopus</taxon>
    </lineage>
</organism>
<comment type="caution">
    <text evidence="2">The sequence shown here is derived from an EMBL/GenBank/DDBJ whole genome shotgun (WGS) entry which is preliminary data.</text>
</comment>
<dbReference type="InterPro" id="IPR019333">
    <property type="entry name" value="INTS3_N"/>
</dbReference>
<feature type="domain" description="Integrator complex subunit 3 N-terminal" evidence="1">
    <location>
        <begin position="57"/>
        <end position="153"/>
    </location>
</feature>
<dbReference type="GO" id="GO:0005737">
    <property type="term" value="C:cytoplasm"/>
    <property type="evidence" value="ECO:0007669"/>
    <property type="project" value="TreeGrafter"/>
</dbReference>
<gene>
    <name evidence="2" type="ORF">BSL78_28662</name>
</gene>
<dbReference type="InterPro" id="IPR045334">
    <property type="entry name" value="INTS3"/>
</dbReference>
<dbReference type="AlphaFoldDB" id="A0A2G8JFJ5"/>